<keyword evidence="7" id="KW-0812">Transmembrane</keyword>
<dbReference type="GO" id="GO:0051539">
    <property type="term" value="F:4 iron, 4 sulfur cluster binding"/>
    <property type="evidence" value="ECO:0007669"/>
    <property type="project" value="UniProtKB-KW"/>
</dbReference>
<accession>A0A0N7MPV7</accession>
<accession>A0A0P1LGY5</accession>
<evidence type="ECO:0000256" key="7">
    <source>
        <dbReference type="SAM" id="Phobius"/>
    </source>
</evidence>
<dbReference type="SUPFAM" id="SSF54862">
    <property type="entry name" value="4Fe-4S ferredoxins"/>
    <property type="match status" value="1"/>
</dbReference>
<keyword evidence="5" id="KW-0408">Iron</keyword>
<dbReference type="STRING" id="1633631.GCA_001442925_00733"/>
<accession>A0A0P1P277</accession>
<feature type="transmembrane region" description="Helical" evidence="7">
    <location>
        <begin position="49"/>
        <end position="67"/>
    </location>
</feature>
<evidence type="ECO:0000313" key="11">
    <source>
        <dbReference type="Proteomes" id="UP000182011"/>
    </source>
</evidence>
<reference evidence="10 11" key="1">
    <citation type="submission" date="2015-11" db="EMBL/GenBank/DDBJ databases">
        <authorList>
            <person name="Zhang Y."/>
            <person name="Guo Z."/>
        </authorList>
    </citation>
    <scope>NUCLEOTIDE SEQUENCE [LARGE SCALE GENOMIC DNA]</scope>
    <source>
        <strain evidence="10">JGI-4</strain>
    </source>
</reference>
<dbReference type="Proteomes" id="UP000182200">
    <property type="component" value="Unassembled WGS sequence"/>
</dbReference>
<reference evidence="9 12" key="2">
    <citation type="submission" date="2015-11" db="EMBL/GenBank/DDBJ databases">
        <authorList>
            <person name="Varghese N."/>
        </authorList>
    </citation>
    <scope>NUCLEOTIDE SEQUENCE [LARGE SCALE GENOMIC DNA]</scope>
    <source>
        <strain evidence="9 12">JGI-8</strain>
    </source>
</reference>
<feature type="domain" description="4Fe-4S ferredoxin-type" evidence="8">
    <location>
        <begin position="52"/>
        <end position="90"/>
    </location>
</feature>
<dbReference type="EMBL" id="FAOP01000003">
    <property type="protein sequence ID" value="CUU03252.1"/>
    <property type="molecule type" value="Genomic_DNA"/>
</dbReference>
<feature type="transmembrane region" description="Helical" evidence="7">
    <location>
        <begin position="156"/>
        <end position="180"/>
    </location>
</feature>
<dbReference type="PANTHER" id="PTHR30176">
    <property type="entry name" value="FERREDOXIN-TYPE PROTEIN NAPH"/>
    <property type="match status" value="1"/>
</dbReference>
<accession>A0A0P1MYS7</accession>
<gene>
    <name evidence="10" type="ORF">JGI4_00733</name>
    <name evidence="9" type="ORF">JGI8_01620</name>
</gene>
<dbReference type="EMBL" id="CZVI01000026">
    <property type="protein sequence ID" value="CUS92026.1"/>
    <property type="molecule type" value="Genomic_DNA"/>
</dbReference>
<evidence type="ECO:0000259" key="8">
    <source>
        <dbReference type="Pfam" id="PF12801"/>
    </source>
</evidence>
<name>A0A0P1P277_9BACT</name>
<evidence type="ECO:0000256" key="3">
    <source>
        <dbReference type="ARBA" id="ARBA00022723"/>
    </source>
</evidence>
<dbReference type="InterPro" id="IPR017900">
    <property type="entry name" value="4Fe4S_Fe_S_CS"/>
</dbReference>
<keyword evidence="7" id="KW-1133">Transmembrane helix</keyword>
<proteinExistence type="predicted"/>
<keyword evidence="7" id="KW-0472">Membrane</keyword>
<keyword evidence="1" id="KW-0813">Transport</keyword>
<keyword evidence="3" id="KW-0479">Metal-binding</keyword>
<protein>
    <submittedName>
        <fullName evidence="10">Ferredoxin-type protein NapH</fullName>
    </submittedName>
</protein>
<accession>A0A0S4MWG8</accession>
<evidence type="ECO:0000256" key="1">
    <source>
        <dbReference type="ARBA" id="ARBA00022448"/>
    </source>
</evidence>
<organism evidence="10 11">
    <name type="scientific">Candidatus Kryptonium thompsonii</name>
    <dbReference type="NCBI Taxonomy" id="1633631"/>
    <lineage>
        <taxon>Bacteria</taxon>
        <taxon>Pseudomonadati</taxon>
        <taxon>Candidatus Kryptoniota</taxon>
        <taxon>Candidatus Kryptonium</taxon>
    </lineage>
</organism>
<dbReference type="InterPro" id="IPR017896">
    <property type="entry name" value="4Fe4S_Fe-S-bd"/>
</dbReference>
<accession>A0A0P1L7G2</accession>
<dbReference type="PANTHER" id="PTHR30176:SF3">
    <property type="entry name" value="FERREDOXIN-TYPE PROTEIN NAPH"/>
    <property type="match status" value="1"/>
</dbReference>
<evidence type="ECO:0000256" key="2">
    <source>
        <dbReference type="ARBA" id="ARBA00022485"/>
    </source>
</evidence>
<keyword evidence="2" id="KW-0004">4Fe-4S</keyword>
<feature type="transmembrane region" description="Helical" evidence="7">
    <location>
        <begin position="114"/>
        <end position="136"/>
    </location>
</feature>
<feature type="domain" description="4Fe-4S ferredoxin-type" evidence="8">
    <location>
        <begin position="165"/>
        <end position="207"/>
    </location>
</feature>
<dbReference type="GO" id="GO:0005886">
    <property type="term" value="C:plasma membrane"/>
    <property type="evidence" value="ECO:0007669"/>
    <property type="project" value="TreeGrafter"/>
</dbReference>
<accession>A0A0P1LBT6</accession>
<evidence type="ECO:0000313" key="10">
    <source>
        <dbReference type="EMBL" id="CUU03252.1"/>
    </source>
</evidence>
<keyword evidence="6" id="KW-0411">Iron-sulfur</keyword>
<dbReference type="Pfam" id="PF12801">
    <property type="entry name" value="Fer4_5"/>
    <property type="match status" value="2"/>
</dbReference>
<dbReference type="GO" id="GO:0046872">
    <property type="term" value="F:metal ion binding"/>
    <property type="evidence" value="ECO:0007669"/>
    <property type="project" value="UniProtKB-KW"/>
</dbReference>
<accession>A0A0P1MZI5</accession>
<dbReference type="AlphaFoldDB" id="A0A0P1P277"/>
<evidence type="ECO:0000313" key="9">
    <source>
        <dbReference type="EMBL" id="CUS92026.1"/>
    </source>
</evidence>
<dbReference type="Proteomes" id="UP000182011">
    <property type="component" value="Unassembled WGS sequence"/>
</dbReference>
<dbReference type="PROSITE" id="PS00198">
    <property type="entry name" value="4FE4S_FER_1"/>
    <property type="match status" value="1"/>
</dbReference>
<keyword evidence="4" id="KW-0249">Electron transport</keyword>
<sequence>MLFILLIFILQFFGLKILVGSLTSSVIFYKINLIDPFAFLEVSIATRSVTVILLLSLIPVIVIYLVFGRAFCGWVCPFDFIFKLIGKLSPHSKRETRLIRGNGFGNVKSGINKWLLVVAFIVLALIIKVPIFTRYISHNTNLFRAMSSLSGIIKSMSYALDEFLFSISMIILLVAFEYFFPRKWCRSFCPVGKIYGLFNKISLIKLKFENSEMCKECFVCQIKCYMGVPLHEFILKSKERNGKVSGRFIDCIYCGECVLACEKIQEGVSSIKISLK</sequence>
<accession>A0A0P1MAE2</accession>
<dbReference type="InterPro" id="IPR051684">
    <property type="entry name" value="Electron_Trans/Redox"/>
</dbReference>
<evidence type="ECO:0000256" key="6">
    <source>
        <dbReference type="ARBA" id="ARBA00023014"/>
    </source>
</evidence>
<evidence type="ECO:0000313" key="12">
    <source>
        <dbReference type="Proteomes" id="UP000182200"/>
    </source>
</evidence>
<evidence type="ECO:0000256" key="5">
    <source>
        <dbReference type="ARBA" id="ARBA00023004"/>
    </source>
</evidence>
<keyword evidence="12" id="KW-1185">Reference proteome</keyword>
<accession>A0A0P1M4X5</accession>
<evidence type="ECO:0000256" key="4">
    <source>
        <dbReference type="ARBA" id="ARBA00022982"/>
    </source>
</evidence>